<evidence type="ECO:0000313" key="2">
    <source>
        <dbReference type="Proteomes" id="UP001457282"/>
    </source>
</evidence>
<evidence type="ECO:0000313" key="1">
    <source>
        <dbReference type="EMBL" id="KAK9924886.1"/>
    </source>
</evidence>
<organism evidence="1 2">
    <name type="scientific">Rubus argutus</name>
    <name type="common">Southern blackberry</name>
    <dbReference type="NCBI Taxonomy" id="59490"/>
    <lineage>
        <taxon>Eukaryota</taxon>
        <taxon>Viridiplantae</taxon>
        <taxon>Streptophyta</taxon>
        <taxon>Embryophyta</taxon>
        <taxon>Tracheophyta</taxon>
        <taxon>Spermatophyta</taxon>
        <taxon>Magnoliopsida</taxon>
        <taxon>eudicotyledons</taxon>
        <taxon>Gunneridae</taxon>
        <taxon>Pentapetalae</taxon>
        <taxon>rosids</taxon>
        <taxon>fabids</taxon>
        <taxon>Rosales</taxon>
        <taxon>Rosaceae</taxon>
        <taxon>Rosoideae</taxon>
        <taxon>Rosoideae incertae sedis</taxon>
        <taxon>Rubus</taxon>
    </lineage>
</organism>
<accession>A0AAW1WJD5</accession>
<reference evidence="1 2" key="1">
    <citation type="journal article" date="2023" name="G3 (Bethesda)">
        <title>A chromosome-length genome assembly and annotation of blackberry (Rubus argutus, cv. 'Hillquist').</title>
        <authorList>
            <person name="Bruna T."/>
            <person name="Aryal R."/>
            <person name="Dudchenko O."/>
            <person name="Sargent D.J."/>
            <person name="Mead D."/>
            <person name="Buti M."/>
            <person name="Cavallini A."/>
            <person name="Hytonen T."/>
            <person name="Andres J."/>
            <person name="Pham M."/>
            <person name="Weisz D."/>
            <person name="Mascagni F."/>
            <person name="Usai G."/>
            <person name="Natali L."/>
            <person name="Bassil N."/>
            <person name="Fernandez G.E."/>
            <person name="Lomsadze A."/>
            <person name="Armour M."/>
            <person name="Olukolu B."/>
            <person name="Poorten T."/>
            <person name="Britton C."/>
            <person name="Davik J."/>
            <person name="Ashrafi H."/>
            <person name="Aiden E.L."/>
            <person name="Borodovsky M."/>
            <person name="Worthington M."/>
        </authorList>
    </citation>
    <scope>NUCLEOTIDE SEQUENCE [LARGE SCALE GENOMIC DNA]</scope>
    <source>
        <strain evidence="1">PI 553951</strain>
    </source>
</reference>
<sequence length="109" mass="11794">MAALTHKPQALLLQIAATELNRELPRPRARSRALCNSDPPQHLTCVMPPSIAQSSQPLLSSQGVVVEIGSFRDLRTLEVSVRVREKERELRRLERSGKGVQCGGAGGGG</sequence>
<comment type="caution">
    <text evidence="1">The sequence shown here is derived from an EMBL/GenBank/DDBJ whole genome shotgun (WGS) entry which is preliminary data.</text>
</comment>
<dbReference type="AlphaFoldDB" id="A0AAW1WJD5"/>
<proteinExistence type="predicted"/>
<dbReference type="Proteomes" id="UP001457282">
    <property type="component" value="Unassembled WGS sequence"/>
</dbReference>
<protein>
    <submittedName>
        <fullName evidence="1">Uncharacterized protein</fullName>
    </submittedName>
</protein>
<dbReference type="EMBL" id="JBEDUW010000006">
    <property type="protein sequence ID" value="KAK9924886.1"/>
    <property type="molecule type" value="Genomic_DNA"/>
</dbReference>
<gene>
    <name evidence="1" type="ORF">M0R45_033231</name>
</gene>
<name>A0AAW1WJD5_RUBAR</name>
<keyword evidence="2" id="KW-1185">Reference proteome</keyword>